<keyword evidence="3" id="KW-0540">Nuclease</keyword>
<reference evidence="7" key="1">
    <citation type="submission" date="2022-08" db="EMBL/GenBank/DDBJ databases">
        <title>Genomic Encyclopedia of Type Strains, Phase V (KMG-V): Genome sequencing to study the core and pangenomes of soil and plant-associated prokaryotes.</title>
        <authorList>
            <person name="Whitman W."/>
        </authorList>
    </citation>
    <scope>NUCLEOTIDE SEQUENCE</scope>
    <source>
        <strain evidence="7">SP3002</strain>
    </source>
</reference>
<dbReference type="GO" id="GO:0016787">
    <property type="term" value="F:hydrolase activity"/>
    <property type="evidence" value="ECO:0007669"/>
    <property type="project" value="UniProtKB-KW"/>
</dbReference>
<comment type="caution">
    <text evidence="7">The sequence shown here is derived from an EMBL/GenBank/DDBJ whole genome shotgun (WGS) entry which is preliminary data.</text>
</comment>
<dbReference type="Proteomes" id="UP001155110">
    <property type="component" value="Unassembled WGS sequence"/>
</dbReference>
<keyword evidence="2" id="KW-1277">Toxin-antitoxin system</keyword>
<evidence type="ECO:0000256" key="3">
    <source>
        <dbReference type="ARBA" id="ARBA00022722"/>
    </source>
</evidence>
<dbReference type="InterPro" id="IPR051813">
    <property type="entry name" value="HepT_RNase_toxin"/>
</dbReference>
<name>A0AAW5P3M7_9BACT</name>
<dbReference type="Gene3D" id="1.20.120.580">
    <property type="entry name" value="bsu32300-like"/>
    <property type="match status" value="1"/>
</dbReference>
<dbReference type="PANTHER" id="PTHR34139:SF1">
    <property type="entry name" value="RNASE MJ1380-RELATED"/>
    <property type="match status" value="1"/>
</dbReference>
<evidence type="ECO:0000256" key="5">
    <source>
        <dbReference type="ARBA" id="ARBA00022801"/>
    </source>
</evidence>
<organism evidence="7 8">
    <name type="scientific">Salinibacter ruber</name>
    <dbReference type="NCBI Taxonomy" id="146919"/>
    <lineage>
        <taxon>Bacteria</taxon>
        <taxon>Pseudomonadati</taxon>
        <taxon>Rhodothermota</taxon>
        <taxon>Rhodothermia</taxon>
        <taxon>Rhodothermales</taxon>
        <taxon>Salinibacteraceae</taxon>
        <taxon>Salinibacter</taxon>
    </lineage>
</organism>
<evidence type="ECO:0000256" key="4">
    <source>
        <dbReference type="ARBA" id="ARBA00022741"/>
    </source>
</evidence>
<dbReference type="RefSeq" id="WP_259258027.1">
    <property type="nucleotide sequence ID" value="NZ_JANTZM010000001.1"/>
</dbReference>
<dbReference type="GO" id="GO:0000166">
    <property type="term" value="F:nucleotide binding"/>
    <property type="evidence" value="ECO:0007669"/>
    <property type="project" value="UniProtKB-KW"/>
</dbReference>
<evidence type="ECO:0000313" key="7">
    <source>
        <dbReference type="EMBL" id="MCS4156099.1"/>
    </source>
</evidence>
<dbReference type="AlphaFoldDB" id="A0AAW5P3M7"/>
<dbReference type="GO" id="GO:0004540">
    <property type="term" value="F:RNA nuclease activity"/>
    <property type="evidence" value="ECO:0007669"/>
    <property type="project" value="InterPro"/>
</dbReference>
<dbReference type="PANTHER" id="PTHR34139">
    <property type="entry name" value="UPF0331 PROTEIN MJ0127"/>
    <property type="match status" value="1"/>
</dbReference>
<evidence type="ECO:0000313" key="8">
    <source>
        <dbReference type="Proteomes" id="UP001155110"/>
    </source>
</evidence>
<proteinExistence type="inferred from homology"/>
<evidence type="ECO:0000256" key="1">
    <source>
        <dbReference type="ARBA" id="ARBA00022553"/>
    </source>
</evidence>
<keyword evidence="4" id="KW-0547">Nucleotide-binding</keyword>
<dbReference type="InterPro" id="IPR037038">
    <property type="entry name" value="HepT-like_sf"/>
</dbReference>
<dbReference type="EMBL" id="JANTZM010000001">
    <property type="protein sequence ID" value="MCS4156099.1"/>
    <property type="molecule type" value="Genomic_DNA"/>
</dbReference>
<dbReference type="InterPro" id="IPR008201">
    <property type="entry name" value="HepT-like"/>
</dbReference>
<dbReference type="Pfam" id="PF01934">
    <property type="entry name" value="HepT-like"/>
    <property type="match status" value="1"/>
</dbReference>
<comment type="similarity">
    <text evidence="6">Belongs to the HepT RNase toxin family.</text>
</comment>
<evidence type="ECO:0000256" key="6">
    <source>
        <dbReference type="ARBA" id="ARBA00024207"/>
    </source>
</evidence>
<sequence>MRSQRQYIQDILDAVQAAEEFVEDSRFEDLEGSLEKQFALQRAFEVIGEATKQLDPSIRARYSDVPWEDMAGMRDVLIHQYFAVDLEVVWDTIHNRFPTIKSHLRRILSDLDADE</sequence>
<gene>
    <name evidence="7" type="ORF">GGP99_000030</name>
</gene>
<accession>A0AAW5P3M7</accession>
<evidence type="ECO:0000256" key="2">
    <source>
        <dbReference type="ARBA" id="ARBA00022649"/>
    </source>
</evidence>
<keyword evidence="5" id="KW-0378">Hydrolase</keyword>
<protein>
    <submittedName>
        <fullName evidence="7">Uncharacterized protein with HEPN domain</fullName>
    </submittedName>
</protein>
<keyword evidence="1" id="KW-0597">Phosphoprotein</keyword>
<dbReference type="GO" id="GO:0110001">
    <property type="term" value="C:toxin-antitoxin complex"/>
    <property type="evidence" value="ECO:0007669"/>
    <property type="project" value="InterPro"/>
</dbReference>